<dbReference type="eggNOG" id="ENOG502RGS2">
    <property type="taxonomic scope" value="Eukaryota"/>
</dbReference>
<evidence type="ECO:0000313" key="2">
    <source>
        <dbReference type="EMBL" id="ETI56234.1"/>
    </source>
</evidence>
<dbReference type="Proteomes" id="UP000018721">
    <property type="component" value="Unassembled WGS sequence"/>
</dbReference>
<accession>V9FXM9</accession>
<protein>
    <submittedName>
        <fullName evidence="2">Uncharacterized protein</fullName>
    </submittedName>
</protein>
<proteinExistence type="predicted"/>
<dbReference type="HOGENOM" id="CLU_710743_0_0_1"/>
<name>V9FXM9_PHYNI</name>
<feature type="region of interest" description="Disordered" evidence="1">
    <location>
        <begin position="288"/>
        <end position="332"/>
    </location>
</feature>
<gene>
    <name evidence="2" type="ORF">F443_01177</name>
</gene>
<feature type="compositionally biased region" description="Polar residues" evidence="1">
    <location>
        <begin position="295"/>
        <end position="307"/>
    </location>
</feature>
<evidence type="ECO:0000313" key="3">
    <source>
        <dbReference type="Proteomes" id="UP000018721"/>
    </source>
</evidence>
<reference evidence="2 3" key="1">
    <citation type="submission" date="2013-11" db="EMBL/GenBank/DDBJ databases">
        <title>The Genome Sequence of Phytophthora parasitica P1569.</title>
        <authorList>
            <consortium name="The Broad Institute Genomics Platform"/>
            <person name="Russ C."/>
            <person name="Tyler B."/>
            <person name="Panabieres F."/>
            <person name="Shan W."/>
            <person name="Tripathy S."/>
            <person name="Grunwald N."/>
            <person name="Machado M."/>
            <person name="Johnson C.S."/>
            <person name="Arredondo F."/>
            <person name="Hong C."/>
            <person name="Coffey M."/>
            <person name="Young S.K."/>
            <person name="Zeng Q."/>
            <person name="Gargeya S."/>
            <person name="Fitzgerald M."/>
            <person name="Abouelleil A."/>
            <person name="Alvarado L."/>
            <person name="Chapman S.B."/>
            <person name="Gainer-Dewar J."/>
            <person name="Goldberg J."/>
            <person name="Griggs A."/>
            <person name="Gujja S."/>
            <person name="Hansen M."/>
            <person name="Howarth C."/>
            <person name="Imamovic A."/>
            <person name="Ireland A."/>
            <person name="Larimer J."/>
            <person name="McCowan C."/>
            <person name="Murphy C."/>
            <person name="Pearson M."/>
            <person name="Poon T.W."/>
            <person name="Priest M."/>
            <person name="Roberts A."/>
            <person name="Saif S."/>
            <person name="Shea T."/>
            <person name="Sykes S."/>
            <person name="Wortman J."/>
            <person name="Nusbaum C."/>
            <person name="Birren B."/>
        </authorList>
    </citation>
    <scope>NUCLEOTIDE SEQUENCE [LARGE SCALE GENOMIC DNA]</scope>
    <source>
        <strain evidence="2 3">P1569</strain>
    </source>
</reference>
<comment type="caution">
    <text evidence="2">The sequence shown here is derived from an EMBL/GenBank/DDBJ whole genome shotgun (WGS) entry which is preliminary data.</text>
</comment>
<organism evidence="2 3">
    <name type="scientific">Phytophthora nicotianae P1569</name>
    <dbReference type="NCBI Taxonomy" id="1317065"/>
    <lineage>
        <taxon>Eukaryota</taxon>
        <taxon>Sar</taxon>
        <taxon>Stramenopiles</taxon>
        <taxon>Oomycota</taxon>
        <taxon>Peronosporomycetes</taxon>
        <taxon>Peronosporales</taxon>
        <taxon>Peronosporaceae</taxon>
        <taxon>Phytophthora</taxon>
    </lineage>
</organism>
<dbReference type="AlphaFoldDB" id="V9FXM9"/>
<dbReference type="EMBL" id="ANIZ01000175">
    <property type="protein sequence ID" value="ETI56234.1"/>
    <property type="molecule type" value="Genomic_DNA"/>
</dbReference>
<evidence type="ECO:0000256" key="1">
    <source>
        <dbReference type="SAM" id="MobiDB-lite"/>
    </source>
</evidence>
<sequence length="389" mass="42696">MFFAIASSVEEVARPLQLGGVAAIGVRKWDASWEGTLKWNAMMLKDHSENRRTMESWLAWAGAVECRCRHRSVGGNYSAKERLVGVPGQRRRQLKDGLLLLVQISRSSAERECLCATSSRVCVRPSLVGAPDPDCCTARLRFGITGRLCLRWCETFHHSRCMFVPDAIQLLWVLTCKYARATGEAAMAVIERTGHFLVGTYLTAARLQSMLVYLPRLVYESVEGVLGGWIGVAFVTFVVDVYLEFTVESCYWSVAVLVVGCYSHGLRDYGAWRFEEMERASLERLRGVQAKGTPTEAQAASATSNGTPKGGVPEVSADKTVRPSSGGAARRGRRGLVGENCHGLQLDGGLAILVDCIQKVCSLHGQRATSYKQGQEEQTAAFHSRVGLE</sequence>
<keyword evidence="3" id="KW-1185">Reference proteome</keyword>